<reference evidence="2 3" key="1">
    <citation type="submission" date="2011-08" db="EMBL/GenBank/DDBJ databases">
        <title>The Genome Sequence of Clostridium orbiscindens 1_3_50AFAA.</title>
        <authorList>
            <consortium name="The Broad Institute Genome Sequencing Platform"/>
            <person name="Earl A."/>
            <person name="Ward D."/>
            <person name="Feldgarden M."/>
            <person name="Gevers D."/>
            <person name="Daigneault M."/>
            <person name="Strauss J."/>
            <person name="Allen-Vercoe E."/>
            <person name="Young S.K."/>
            <person name="Zeng Q."/>
            <person name="Gargeya S."/>
            <person name="Fitzgerald M."/>
            <person name="Haas B."/>
            <person name="Abouelleil A."/>
            <person name="Alvarado L."/>
            <person name="Arachchi H.M."/>
            <person name="Berlin A."/>
            <person name="Brown A."/>
            <person name="Chapman S.B."/>
            <person name="Chen Z."/>
            <person name="Dunbar C."/>
            <person name="Freedman E."/>
            <person name="Gearin G."/>
            <person name="Gellesch M."/>
            <person name="Goldberg J."/>
            <person name="Griggs A."/>
            <person name="Gujja S."/>
            <person name="Heiman D."/>
            <person name="Howarth C."/>
            <person name="Larson L."/>
            <person name="Lui A."/>
            <person name="MacDonald P.J.P."/>
            <person name="Montmayeur A."/>
            <person name="Murphy C."/>
            <person name="Neiman D."/>
            <person name="Pearson M."/>
            <person name="Priest M."/>
            <person name="Roberts A."/>
            <person name="Saif S."/>
            <person name="Shea T."/>
            <person name="Shenoy N."/>
            <person name="Sisk P."/>
            <person name="Stolte C."/>
            <person name="Sykes S."/>
            <person name="Wortman J."/>
            <person name="Nusbaum C."/>
            <person name="Birren B."/>
        </authorList>
    </citation>
    <scope>NUCLEOTIDE SEQUENCE [LARGE SCALE GENOMIC DNA]</scope>
    <source>
        <strain evidence="2 3">1_3_50AFAA</strain>
    </source>
</reference>
<dbReference type="HOGENOM" id="CLU_060275_0_0_9"/>
<dbReference type="PATRIC" id="fig|742738.3.peg.627"/>
<evidence type="ECO:0000259" key="1">
    <source>
        <dbReference type="Pfam" id="PF13649"/>
    </source>
</evidence>
<comment type="caution">
    <text evidence="2">The sequence shown here is derived from an EMBL/GenBank/DDBJ whole genome shotgun (WGS) entry which is preliminary data.</text>
</comment>
<dbReference type="CDD" id="cd02440">
    <property type="entry name" value="AdoMet_MTases"/>
    <property type="match status" value="1"/>
</dbReference>
<feature type="domain" description="Methyltransferase" evidence="1">
    <location>
        <begin position="71"/>
        <end position="157"/>
    </location>
</feature>
<dbReference type="Gene3D" id="3.40.50.150">
    <property type="entry name" value="Vaccinia Virus protein VP39"/>
    <property type="match status" value="1"/>
</dbReference>
<organism evidence="2 3">
    <name type="scientific">Flavonifractor plautii 1_3_50AFAA</name>
    <dbReference type="NCBI Taxonomy" id="742738"/>
    <lineage>
        <taxon>Bacteria</taxon>
        <taxon>Bacillati</taxon>
        <taxon>Bacillota</taxon>
        <taxon>Clostridia</taxon>
        <taxon>Eubacteriales</taxon>
        <taxon>Oscillospiraceae</taxon>
        <taxon>Flavonifractor</taxon>
    </lineage>
</organism>
<dbReference type="AlphaFoldDB" id="A0A096BD11"/>
<accession>A0A096BD11</accession>
<dbReference type="EMBL" id="ADLO01000024">
    <property type="protein sequence ID" value="KGF56886.1"/>
    <property type="molecule type" value="Genomic_DNA"/>
</dbReference>
<dbReference type="eggNOG" id="COG0030">
    <property type="taxonomic scope" value="Bacteria"/>
</dbReference>
<keyword evidence="3" id="KW-1185">Reference proteome</keyword>
<sequence>MRERVPMTDFARQWAEHVAASASPRMTDDQAERDFWHAFMTRKTYAPEPSALQVLERLRPLLRARGVETALEVGPGWGSYTLTLAELCREVACVDLSRDVLDFVLRAGAERGRDNITAFHAKWEEFTPERRYDLVFGYNCFYRQADLADCFRRMDRAADKLCVAGMNTGLAPAWLHELDAAGGRVSWEWKDYIYFVGVLYQMGIDANVMVLPFEKELSYPDTDALVRGECARCAPGAVDGETARAILCRHFTQRPDGSWRANVKYRSGVVWWTPVHRD</sequence>
<evidence type="ECO:0000313" key="3">
    <source>
        <dbReference type="Proteomes" id="UP000029585"/>
    </source>
</evidence>
<gene>
    <name evidence="2" type="ORF">HMPREF9460_00605</name>
</gene>
<dbReference type="Proteomes" id="UP000029585">
    <property type="component" value="Unassembled WGS sequence"/>
</dbReference>
<proteinExistence type="predicted"/>
<dbReference type="InterPro" id="IPR041698">
    <property type="entry name" value="Methyltransf_25"/>
</dbReference>
<evidence type="ECO:0000313" key="2">
    <source>
        <dbReference type="EMBL" id="KGF56886.1"/>
    </source>
</evidence>
<dbReference type="SUPFAM" id="SSF53335">
    <property type="entry name" value="S-adenosyl-L-methionine-dependent methyltransferases"/>
    <property type="match status" value="1"/>
</dbReference>
<name>A0A096BD11_FLAPL</name>
<dbReference type="RefSeq" id="WP_044938820.1">
    <property type="nucleotide sequence ID" value="NZ_KN174161.1"/>
</dbReference>
<dbReference type="Pfam" id="PF13649">
    <property type="entry name" value="Methyltransf_25"/>
    <property type="match status" value="1"/>
</dbReference>
<protein>
    <recommendedName>
        <fullName evidence="1">Methyltransferase domain-containing protein</fullName>
    </recommendedName>
</protein>
<dbReference type="InterPro" id="IPR029063">
    <property type="entry name" value="SAM-dependent_MTases_sf"/>
</dbReference>